<feature type="transmembrane region" description="Helical" evidence="2">
    <location>
        <begin position="166"/>
        <end position="184"/>
    </location>
</feature>
<feature type="transmembrane region" description="Helical" evidence="2">
    <location>
        <begin position="191"/>
        <end position="210"/>
    </location>
</feature>
<feature type="region of interest" description="Disordered" evidence="1">
    <location>
        <begin position="1"/>
        <end position="23"/>
    </location>
</feature>
<dbReference type="Pfam" id="PF04632">
    <property type="entry name" value="FUSC"/>
    <property type="match status" value="1"/>
</dbReference>
<evidence type="ECO:0008006" key="4">
    <source>
        <dbReference type="Google" id="ProtNLM"/>
    </source>
</evidence>
<feature type="transmembrane region" description="Helical" evidence="2">
    <location>
        <begin position="222"/>
        <end position="241"/>
    </location>
</feature>
<dbReference type="EMBL" id="BARU01008602">
    <property type="protein sequence ID" value="GAH43269.1"/>
    <property type="molecule type" value="Genomic_DNA"/>
</dbReference>
<evidence type="ECO:0000256" key="1">
    <source>
        <dbReference type="SAM" id="MobiDB-lite"/>
    </source>
</evidence>
<feature type="transmembrane region" description="Helical" evidence="2">
    <location>
        <begin position="138"/>
        <end position="160"/>
    </location>
</feature>
<sequence length="305" mass="32474">MFADSSRTAQEREQGPLPGLEGSDDLTDCQSLLERASAIRLTALLKALGESRALLSALKDPTVRLPSELQQEVAQSRRRALHCDRGLALLSACAAIGACLISCALWIGLSWPEGGVAAQFAAIGCSFSATLDKPSKLISAAVVGILLALPFGAIYVFAIFPKIDGFISLALVLTPALLLFSFLQTSEKLEGVALVLAIAFSGALALQPAYQADFASFVNANAAEIAGLAVANITMIIFRTLDPVSNAMRISRAGWRAVRQLAIRGEFDVQSWPLPMFDRVGLVVSRLRDEDLAQALAGHIDPLRD</sequence>
<keyword evidence="2" id="KW-0472">Membrane</keyword>
<reference evidence="3" key="1">
    <citation type="journal article" date="2014" name="Front. Microbiol.">
        <title>High frequency of phylogenetically diverse reductive dehalogenase-homologous genes in deep subseafloor sedimentary metagenomes.</title>
        <authorList>
            <person name="Kawai M."/>
            <person name="Futagami T."/>
            <person name="Toyoda A."/>
            <person name="Takaki Y."/>
            <person name="Nishi S."/>
            <person name="Hori S."/>
            <person name="Arai W."/>
            <person name="Tsubouchi T."/>
            <person name="Morono Y."/>
            <person name="Uchiyama I."/>
            <person name="Ito T."/>
            <person name="Fujiyama A."/>
            <person name="Inagaki F."/>
            <person name="Takami H."/>
        </authorList>
    </citation>
    <scope>NUCLEOTIDE SEQUENCE</scope>
    <source>
        <strain evidence="3">Expedition CK06-06</strain>
    </source>
</reference>
<proteinExistence type="predicted"/>
<comment type="caution">
    <text evidence="3">The sequence shown here is derived from an EMBL/GenBank/DDBJ whole genome shotgun (WGS) entry which is preliminary data.</text>
</comment>
<evidence type="ECO:0000256" key="2">
    <source>
        <dbReference type="SAM" id="Phobius"/>
    </source>
</evidence>
<feature type="non-terminal residue" evidence="3">
    <location>
        <position position="305"/>
    </location>
</feature>
<keyword evidence="2" id="KW-0812">Transmembrane</keyword>
<dbReference type="AlphaFoldDB" id="X1GNR2"/>
<accession>X1GNR2</accession>
<protein>
    <recommendedName>
        <fullName evidence="4">FUSC family protein</fullName>
    </recommendedName>
</protein>
<gene>
    <name evidence="3" type="ORF">S03H2_16790</name>
</gene>
<dbReference type="GO" id="GO:0022857">
    <property type="term" value="F:transmembrane transporter activity"/>
    <property type="evidence" value="ECO:0007669"/>
    <property type="project" value="InterPro"/>
</dbReference>
<name>X1GNR2_9ZZZZ</name>
<organism evidence="3">
    <name type="scientific">marine sediment metagenome</name>
    <dbReference type="NCBI Taxonomy" id="412755"/>
    <lineage>
        <taxon>unclassified sequences</taxon>
        <taxon>metagenomes</taxon>
        <taxon>ecological metagenomes</taxon>
    </lineage>
</organism>
<dbReference type="GO" id="GO:0005886">
    <property type="term" value="C:plasma membrane"/>
    <property type="evidence" value="ECO:0007669"/>
    <property type="project" value="InterPro"/>
</dbReference>
<keyword evidence="2" id="KW-1133">Transmembrane helix</keyword>
<evidence type="ECO:0000313" key="3">
    <source>
        <dbReference type="EMBL" id="GAH43269.1"/>
    </source>
</evidence>
<feature type="transmembrane region" description="Helical" evidence="2">
    <location>
        <begin position="87"/>
        <end position="108"/>
    </location>
</feature>
<dbReference type="InterPro" id="IPR006726">
    <property type="entry name" value="PHBA_efflux_AaeB/fusaric-R"/>
</dbReference>